<protein>
    <submittedName>
        <fullName evidence="2">Uncharacterized protein</fullName>
    </submittedName>
</protein>
<dbReference type="AlphaFoldDB" id="A0A9Q3HR37"/>
<organism evidence="2 3">
    <name type="scientific">Austropuccinia psidii MF-1</name>
    <dbReference type="NCBI Taxonomy" id="1389203"/>
    <lineage>
        <taxon>Eukaryota</taxon>
        <taxon>Fungi</taxon>
        <taxon>Dikarya</taxon>
        <taxon>Basidiomycota</taxon>
        <taxon>Pucciniomycotina</taxon>
        <taxon>Pucciniomycetes</taxon>
        <taxon>Pucciniales</taxon>
        <taxon>Sphaerophragmiaceae</taxon>
        <taxon>Austropuccinia</taxon>
    </lineage>
</organism>
<feature type="compositionally biased region" description="Polar residues" evidence="1">
    <location>
        <begin position="34"/>
        <end position="49"/>
    </location>
</feature>
<reference evidence="2" key="1">
    <citation type="submission" date="2021-03" db="EMBL/GenBank/DDBJ databases">
        <title>Draft genome sequence of rust myrtle Austropuccinia psidii MF-1, a brazilian biotype.</title>
        <authorList>
            <person name="Quecine M.C."/>
            <person name="Pachon D.M.R."/>
            <person name="Bonatelli M.L."/>
            <person name="Correr F.H."/>
            <person name="Franceschini L.M."/>
            <person name="Leite T.F."/>
            <person name="Margarido G.R.A."/>
            <person name="Almeida C.A."/>
            <person name="Ferrarezi J.A."/>
            <person name="Labate C.A."/>
        </authorList>
    </citation>
    <scope>NUCLEOTIDE SEQUENCE</scope>
    <source>
        <strain evidence="2">MF-1</strain>
    </source>
</reference>
<evidence type="ECO:0000313" key="3">
    <source>
        <dbReference type="Proteomes" id="UP000765509"/>
    </source>
</evidence>
<feature type="compositionally biased region" description="Polar residues" evidence="1">
    <location>
        <begin position="102"/>
        <end position="118"/>
    </location>
</feature>
<dbReference type="Proteomes" id="UP000765509">
    <property type="component" value="Unassembled WGS sequence"/>
</dbReference>
<feature type="region of interest" description="Disordered" evidence="1">
    <location>
        <begin position="1"/>
        <end position="142"/>
    </location>
</feature>
<evidence type="ECO:0000313" key="2">
    <source>
        <dbReference type="EMBL" id="MBW0510940.1"/>
    </source>
</evidence>
<comment type="caution">
    <text evidence="2">The sequence shown here is derived from an EMBL/GenBank/DDBJ whole genome shotgun (WGS) entry which is preliminary data.</text>
</comment>
<name>A0A9Q3HR37_9BASI</name>
<keyword evidence="3" id="KW-1185">Reference proteome</keyword>
<dbReference type="EMBL" id="AVOT02021856">
    <property type="protein sequence ID" value="MBW0510940.1"/>
    <property type="molecule type" value="Genomic_DNA"/>
</dbReference>
<accession>A0A9Q3HR37</accession>
<proteinExistence type="predicted"/>
<gene>
    <name evidence="2" type="ORF">O181_050655</name>
</gene>
<sequence length="155" mass="16730">MSCHPLDSNSKVKPNQPNPPQQDSTFPSLPFEQTPRQPTPGLSGTQWSGDSFCGKQPDFHLISTLDSSELTVPPFVEPSQKDEPPIPDPTPSSKPLEDVLTSCPTSPHSVITITNMPAGSQLPPNAPKSPTASSHHSHDDACQEFTDLRLTLMIP</sequence>
<evidence type="ECO:0000256" key="1">
    <source>
        <dbReference type="SAM" id="MobiDB-lite"/>
    </source>
</evidence>